<dbReference type="AlphaFoldDB" id="A0A2T4XWD1"/>
<dbReference type="OrthoDB" id="8899464at2"/>
<keyword evidence="2" id="KW-0808">Transferase</keyword>
<keyword evidence="1" id="KW-1133">Transmembrane helix</keyword>
<dbReference type="Proteomes" id="UP000241614">
    <property type="component" value="Unassembled WGS sequence"/>
</dbReference>
<keyword evidence="1" id="KW-0812">Transmembrane</keyword>
<gene>
    <name evidence="2" type="ORF">DA103_16780</name>
</gene>
<dbReference type="Gene3D" id="3.40.50.2000">
    <property type="entry name" value="Glycogen Phosphorylase B"/>
    <property type="match status" value="1"/>
</dbReference>
<dbReference type="GO" id="GO:0016740">
    <property type="term" value="F:transferase activity"/>
    <property type="evidence" value="ECO:0007669"/>
    <property type="project" value="UniProtKB-KW"/>
</dbReference>
<accession>A0A2T4XWD1</accession>
<proteinExistence type="predicted"/>
<dbReference type="SUPFAM" id="SSF53756">
    <property type="entry name" value="UDP-Glycosyltransferase/glycogen phosphorylase"/>
    <property type="match status" value="1"/>
</dbReference>
<sequence>MNNVIINMWHIKNTNGLFYYSLDYINSLEKTHKIILRKGFPENKAIDRLKEKHNIINLNLLQYIMFFCYSLFSDVFIFTPSSHPLPFLKKQLIIVHDMYPFTGNKGWLKTILFKISVKSAKCKVGYINSSSVKKELIEISIPEDKLLFCPNKFPIKSEPSITLLPPNDTVMKIGLVGTDSDKKNYHELFTQVRRHHLEKKFKFLIYGHDTEYYKKLRSSFQDLDISLIRSDNCQLEFFFAKVNALISVCIMEGFGRPIATALVNNLPTHLIRCDVFEEFFEGGAYFYQNIDDLLSGVQKSAVNSSLKSFSPPVRVLNAYESAVEFIKAGR</sequence>
<evidence type="ECO:0000256" key="1">
    <source>
        <dbReference type="SAM" id="Phobius"/>
    </source>
</evidence>
<protein>
    <submittedName>
        <fullName evidence="2">Glycosyl transferase family 1</fullName>
    </submittedName>
</protein>
<name>A0A2T4XWD1_ENTCL</name>
<feature type="transmembrane region" description="Helical" evidence="1">
    <location>
        <begin position="60"/>
        <end position="79"/>
    </location>
</feature>
<evidence type="ECO:0000313" key="3">
    <source>
        <dbReference type="Proteomes" id="UP000241614"/>
    </source>
</evidence>
<comment type="caution">
    <text evidence="2">The sequence shown here is derived from an EMBL/GenBank/DDBJ whole genome shotgun (WGS) entry which is preliminary data.</text>
</comment>
<keyword evidence="1" id="KW-0472">Membrane</keyword>
<organism evidence="2 3">
    <name type="scientific">Enterobacter cloacae</name>
    <dbReference type="NCBI Taxonomy" id="550"/>
    <lineage>
        <taxon>Bacteria</taxon>
        <taxon>Pseudomonadati</taxon>
        <taxon>Pseudomonadota</taxon>
        <taxon>Gammaproteobacteria</taxon>
        <taxon>Enterobacterales</taxon>
        <taxon>Enterobacteriaceae</taxon>
        <taxon>Enterobacter</taxon>
        <taxon>Enterobacter cloacae complex</taxon>
    </lineage>
</organism>
<reference evidence="2 3" key="1">
    <citation type="submission" date="2018-04" db="EMBL/GenBank/DDBJ databases">
        <title>Genome sequencing reveals highly heavy metal resistance and biotechnology application of the novel Enterobacter cloacae amazonensis isolated from wastewater river in Manaus - Amazonas.</title>
        <authorList>
            <person name="Astolfi M.C.T."/>
            <person name="Carvalho E.B.D.S."/>
            <person name="Lacerda L.B."/>
            <person name="Pinto M.V."/>
            <person name="Nogueira V.B."/>
            <person name="Barros A.M."/>
            <person name="Astolfi-Filho S."/>
        </authorList>
    </citation>
    <scope>NUCLEOTIDE SEQUENCE [LARGE SCALE GENOMIC DNA]</scope>
    <source>
        <strain evidence="3">amazonensis</strain>
    </source>
</reference>
<dbReference type="RefSeq" id="WP_050482931.1">
    <property type="nucleotide sequence ID" value="NZ_JAWDAX010000041.1"/>
</dbReference>
<evidence type="ECO:0000313" key="2">
    <source>
        <dbReference type="EMBL" id="PTM34217.1"/>
    </source>
</evidence>
<dbReference type="EMBL" id="PZPP01000015">
    <property type="protein sequence ID" value="PTM34217.1"/>
    <property type="molecule type" value="Genomic_DNA"/>
</dbReference>